<dbReference type="KEGG" id="pbap:Pla133_30760"/>
<feature type="signal peptide" evidence="1">
    <location>
        <begin position="1"/>
        <end position="21"/>
    </location>
</feature>
<sequence length="113" mass="12158" precursor="true">MKAILATLCVTAALIFSFSSASLSFAEGDVGGDVEAAADNDCLNSTKTYAECIACCQDNYEENIKDCTDVCTVCDTWLWFICIGWEFLKDCHQDCMAGAKQVRDACVAGCAQP</sequence>
<dbReference type="EMBL" id="CP036287">
    <property type="protein sequence ID" value="QDU67985.1"/>
    <property type="molecule type" value="Genomic_DNA"/>
</dbReference>
<evidence type="ECO:0000313" key="3">
    <source>
        <dbReference type="Proteomes" id="UP000316921"/>
    </source>
</evidence>
<dbReference type="RefSeq" id="WP_145066620.1">
    <property type="nucleotide sequence ID" value="NZ_CP036287.1"/>
</dbReference>
<feature type="chain" id="PRO_5021934505" evidence="1">
    <location>
        <begin position="22"/>
        <end position="113"/>
    </location>
</feature>
<keyword evidence="1" id="KW-0732">Signal</keyword>
<gene>
    <name evidence="2" type="ORF">Pla133_30760</name>
</gene>
<evidence type="ECO:0000313" key="2">
    <source>
        <dbReference type="EMBL" id="QDU67985.1"/>
    </source>
</evidence>
<dbReference type="Proteomes" id="UP000316921">
    <property type="component" value="Chromosome"/>
</dbReference>
<proteinExistence type="predicted"/>
<protein>
    <submittedName>
        <fullName evidence="2">Uncharacterized protein</fullName>
    </submittedName>
</protein>
<evidence type="ECO:0000256" key="1">
    <source>
        <dbReference type="SAM" id="SignalP"/>
    </source>
</evidence>
<keyword evidence="3" id="KW-1185">Reference proteome</keyword>
<reference evidence="2 3" key="1">
    <citation type="submission" date="2019-02" db="EMBL/GenBank/DDBJ databases">
        <title>Deep-cultivation of Planctomycetes and their phenomic and genomic characterization uncovers novel biology.</title>
        <authorList>
            <person name="Wiegand S."/>
            <person name="Jogler M."/>
            <person name="Boedeker C."/>
            <person name="Pinto D."/>
            <person name="Vollmers J."/>
            <person name="Rivas-Marin E."/>
            <person name="Kohn T."/>
            <person name="Peeters S.H."/>
            <person name="Heuer A."/>
            <person name="Rast P."/>
            <person name="Oberbeckmann S."/>
            <person name="Bunk B."/>
            <person name="Jeske O."/>
            <person name="Meyerdierks A."/>
            <person name="Storesund J.E."/>
            <person name="Kallscheuer N."/>
            <person name="Luecker S."/>
            <person name="Lage O.M."/>
            <person name="Pohl T."/>
            <person name="Merkel B.J."/>
            <person name="Hornburger P."/>
            <person name="Mueller R.-W."/>
            <person name="Bruemmer F."/>
            <person name="Labrenz M."/>
            <person name="Spormann A.M."/>
            <person name="Op den Camp H."/>
            <person name="Overmann J."/>
            <person name="Amann R."/>
            <person name="Jetten M.S.M."/>
            <person name="Mascher T."/>
            <person name="Medema M.H."/>
            <person name="Devos D.P."/>
            <person name="Kaster A.-K."/>
            <person name="Ovreas L."/>
            <person name="Rohde M."/>
            <person name="Galperin M.Y."/>
            <person name="Jogler C."/>
        </authorList>
    </citation>
    <scope>NUCLEOTIDE SEQUENCE [LARGE SCALE GENOMIC DNA]</scope>
    <source>
        <strain evidence="2 3">Pla133</strain>
    </source>
</reference>
<dbReference type="AlphaFoldDB" id="A0A518BLY1"/>
<name>A0A518BLY1_9BACT</name>
<accession>A0A518BLY1</accession>
<organism evidence="2 3">
    <name type="scientific">Engelhardtia mirabilis</name>
    <dbReference type="NCBI Taxonomy" id="2528011"/>
    <lineage>
        <taxon>Bacteria</taxon>
        <taxon>Pseudomonadati</taxon>
        <taxon>Planctomycetota</taxon>
        <taxon>Planctomycetia</taxon>
        <taxon>Planctomycetia incertae sedis</taxon>
        <taxon>Engelhardtia</taxon>
    </lineage>
</organism>